<dbReference type="PROSITE" id="PS50011">
    <property type="entry name" value="PROTEIN_KINASE_DOM"/>
    <property type="match status" value="1"/>
</dbReference>
<proteinExistence type="predicted"/>
<feature type="domain" description="Protein kinase" evidence="7">
    <location>
        <begin position="1"/>
        <end position="193"/>
    </location>
</feature>
<evidence type="ECO:0000256" key="2">
    <source>
        <dbReference type="ARBA" id="ARBA00022679"/>
    </source>
</evidence>
<evidence type="ECO:0000313" key="8">
    <source>
        <dbReference type="EMBL" id="KAK5970757.1"/>
    </source>
</evidence>
<dbReference type="PROSITE" id="PS00108">
    <property type="entry name" value="PROTEIN_KINASE_ST"/>
    <property type="match status" value="1"/>
</dbReference>
<evidence type="ECO:0000256" key="1">
    <source>
        <dbReference type="ARBA" id="ARBA00022527"/>
    </source>
</evidence>
<evidence type="ECO:0000256" key="4">
    <source>
        <dbReference type="ARBA" id="ARBA00022777"/>
    </source>
</evidence>
<dbReference type="AlphaFoldDB" id="A0AAN8IPB5"/>
<comment type="caution">
    <text evidence="9">The sequence shown here is derived from an EMBL/GenBank/DDBJ whole genome shotgun (WGS) entry which is preliminary data.</text>
</comment>
<dbReference type="SUPFAM" id="SSF56112">
    <property type="entry name" value="Protein kinase-like (PK-like)"/>
    <property type="match status" value="1"/>
</dbReference>
<keyword evidence="1" id="KW-0723">Serine/threonine-protein kinase</keyword>
<dbReference type="PANTHER" id="PTHR11584">
    <property type="entry name" value="SERINE/THREONINE PROTEIN KINASE"/>
    <property type="match status" value="1"/>
</dbReference>
<reference evidence="9 10" key="1">
    <citation type="submission" date="2019-10" db="EMBL/GenBank/DDBJ databases">
        <title>Assembly and Annotation for the nematode Trichostrongylus colubriformis.</title>
        <authorList>
            <person name="Martin J."/>
        </authorList>
    </citation>
    <scope>NUCLEOTIDE SEQUENCE [LARGE SCALE GENOMIC DNA]</scope>
    <source>
        <strain evidence="9">G859</strain>
        <tissue evidence="9">Whole worm</tissue>
    </source>
</reference>
<gene>
    <name evidence="9" type="ORF">GCK32_016240</name>
    <name evidence="8" type="ORF">GCK32_016432</name>
</gene>
<dbReference type="SMART" id="SM00220">
    <property type="entry name" value="S_TKc"/>
    <property type="match status" value="1"/>
</dbReference>
<feature type="non-terminal residue" evidence="9">
    <location>
        <position position="1"/>
    </location>
</feature>
<evidence type="ECO:0000259" key="7">
    <source>
        <dbReference type="PROSITE" id="PS50011"/>
    </source>
</evidence>
<accession>A0AAN8IPB5</accession>
<feature type="compositionally biased region" description="Low complexity" evidence="6">
    <location>
        <begin position="222"/>
        <end position="248"/>
    </location>
</feature>
<dbReference type="GO" id="GO:0005524">
    <property type="term" value="F:ATP binding"/>
    <property type="evidence" value="ECO:0007669"/>
    <property type="project" value="UniProtKB-KW"/>
</dbReference>
<dbReference type="EMBL" id="WIXE01009565">
    <property type="protein sequence ID" value="KAK5978333.1"/>
    <property type="molecule type" value="Genomic_DNA"/>
</dbReference>
<name>A0AAN8IPB5_TRICO</name>
<dbReference type="InterPro" id="IPR000719">
    <property type="entry name" value="Prot_kinase_dom"/>
</dbReference>
<dbReference type="Gene3D" id="1.10.510.10">
    <property type="entry name" value="Transferase(Phosphotransferase) domain 1"/>
    <property type="match status" value="1"/>
</dbReference>
<sequence length="248" mass="27782">DEVLIMMEYCSEGTLERICREGLDEELVRRYTNSLLRAVAYMHSQKVVHRDIKPANIFLDLHCVLKLGDFGCSVRLRDQATVYGEIAEYAGTVQYMAPEVLTYGGMAEDGKYRGYGRAVDIWSIGCVVLEMSTGRRPWPDMHPFQITMRVCQGGLPAYPNPIRLILKHFLDSCFVFNPDDRKSAEQLLHDPFADIHVDADSVLHSLVARDGIAGEKRHSHWQSDSQHNNGNQGGSNNSDSSGCTSDTS</sequence>
<dbReference type="EMBL" id="WIXE01018632">
    <property type="protein sequence ID" value="KAK5970757.1"/>
    <property type="molecule type" value="Genomic_DNA"/>
</dbReference>
<dbReference type="InterPro" id="IPR008271">
    <property type="entry name" value="Ser/Thr_kinase_AS"/>
</dbReference>
<dbReference type="InterPro" id="IPR011009">
    <property type="entry name" value="Kinase-like_dom_sf"/>
</dbReference>
<organism evidence="9 10">
    <name type="scientific">Trichostrongylus colubriformis</name>
    <name type="common">Black scour worm</name>
    <dbReference type="NCBI Taxonomy" id="6319"/>
    <lineage>
        <taxon>Eukaryota</taxon>
        <taxon>Metazoa</taxon>
        <taxon>Ecdysozoa</taxon>
        <taxon>Nematoda</taxon>
        <taxon>Chromadorea</taxon>
        <taxon>Rhabditida</taxon>
        <taxon>Rhabditina</taxon>
        <taxon>Rhabditomorpha</taxon>
        <taxon>Strongyloidea</taxon>
        <taxon>Trichostrongylidae</taxon>
        <taxon>Trichostrongylus</taxon>
    </lineage>
</organism>
<dbReference type="Pfam" id="PF00069">
    <property type="entry name" value="Pkinase"/>
    <property type="match status" value="1"/>
</dbReference>
<evidence type="ECO:0000256" key="3">
    <source>
        <dbReference type="ARBA" id="ARBA00022741"/>
    </source>
</evidence>
<keyword evidence="4 9" id="KW-0418">Kinase</keyword>
<evidence type="ECO:0000256" key="5">
    <source>
        <dbReference type="ARBA" id="ARBA00022840"/>
    </source>
</evidence>
<protein>
    <submittedName>
        <fullName evidence="9">Kinase domain protein</fullName>
    </submittedName>
</protein>
<keyword evidence="3" id="KW-0547">Nucleotide-binding</keyword>
<keyword evidence="10" id="KW-1185">Reference proteome</keyword>
<dbReference type="PANTHER" id="PTHR11584:SF369">
    <property type="entry name" value="MITOGEN-ACTIVATED PROTEIN KINASE KINASE KINASE 19-RELATED"/>
    <property type="match status" value="1"/>
</dbReference>
<dbReference type="GO" id="GO:0004674">
    <property type="term" value="F:protein serine/threonine kinase activity"/>
    <property type="evidence" value="ECO:0007669"/>
    <property type="project" value="UniProtKB-KW"/>
</dbReference>
<feature type="region of interest" description="Disordered" evidence="6">
    <location>
        <begin position="214"/>
        <end position="248"/>
    </location>
</feature>
<keyword evidence="2" id="KW-0808">Transferase</keyword>
<evidence type="ECO:0000256" key="6">
    <source>
        <dbReference type="SAM" id="MobiDB-lite"/>
    </source>
</evidence>
<evidence type="ECO:0000313" key="10">
    <source>
        <dbReference type="Proteomes" id="UP001331761"/>
    </source>
</evidence>
<dbReference type="Proteomes" id="UP001331761">
    <property type="component" value="Unassembled WGS sequence"/>
</dbReference>
<evidence type="ECO:0000313" key="9">
    <source>
        <dbReference type="EMBL" id="KAK5978333.1"/>
    </source>
</evidence>
<keyword evidence="5" id="KW-0067">ATP-binding</keyword>